<evidence type="ECO:0000256" key="1">
    <source>
        <dbReference type="ARBA" id="ARBA00001974"/>
    </source>
</evidence>
<feature type="domain" description="Acyl-CoA oxidase/dehydrogenase middle" evidence="7">
    <location>
        <begin position="121"/>
        <end position="219"/>
    </location>
</feature>
<dbReference type="InterPro" id="IPR006089">
    <property type="entry name" value="Acyl-CoA_DH_CS"/>
</dbReference>
<dbReference type="Pfam" id="PF00441">
    <property type="entry name" value="Acyl-CoA_dh_1"/>
    <property type="match status" value="1"/>
</dbReference>
<dbReference type="PROSITE" id="PS00072">
    <property type="entry name" value="ACYL_COA_DH_1"/>
    <property type="match status" value="1"/>
</dbReference>
<dbReference type="EMBL" id="JXRP01000018">
    <property type="protein sequence ID" value="KIL45147.1"/>
    <property type="molecule type" value="Genomic_DNA"/>
</dbReference>
<comment type="cofactor">
    <cofactor evidence="1 5">
        <name>FAD</name>
        <dbReference type="ChEBI" id="CHEBI:57692"/>
    </cofactor>
</comment>
<keyword evidence="3 5" id="KW-0285">Flavoprotein</keyword>
<dbReference type="Pfam" id="PF02771">
    <property type="entry name" value="Acyl-CoA_dh_N"/>
    <property type="match status" value="1"/>
</dbReference>
<dbReference type="Gene3D" id="1.20.140.10">
    <property type="entry name" value="Butyryl-CoA Dehydrogenase, subunit A, domain 3"/>
    <property type="match status" value="1"/>
</dbReference>
<dbReference type="FunFam" id="2.40.110.10:FF:000014">
    <property type="entry name" value="Probable acyl-CoA dehydrogenase"/>
    <property type="match status" value="1"/>
</dbReference>
<keyword evidence="4 5" id="KW-0274">FAD</keyword>
<dbReference type="SUPFAM" id="SSF56645">
    <property type="entry name" value="Acyl-CoA dehydrogenase NM domain-like"/>
    <property type="match status" value="1"/>
</dbReference>
<dbReference type="InterPro" id="IPR009075">
    <property type="entry name" value="AcylCo_DH/oxidase_C"/>
</dbReference>
<dbReference type="InterPro" id="IPR046373">
    <property type="entry name" value="Acyl-CoA_Oxase/DH_mid-dom_sf"/>
</dbReference>
<dbReference type="PATRIC" id="fig|889306.3.peg.2704"/>
<dbReference type="InterPro" id="IPR013786">
    <property type="entry name" value="AcylCoA_DH/ox_N"/>
</dbReference>
<dbReference type="PANTHER" id="PTHR43884">
    <property type="entry name" value="ACYL-COA DEHYDROGENASE"/>
    <property type="match status" value="1"/>
</dbReference>
<dbReference type="InterPro" id="IPR037069">
    <property type="entry name" value="AcylCoA_DH/ox_N_sf"/>
</dbReference>
<proteinExistence type="inferred from homology"/>
<dbReference type="PROSITE" id="PS00073">
    <property type="entry name" value="ACYL_COA_DH_2"/>
    <property type="match status" value="1"/>
</dbReference>
<dbReference type="GO" id="GO:0003995">
    <property type="term" value="F:acyl-CoA dehydrogenase activity"/>
    <property type="evidence" value="ECO:0007669"/>
    <property type="project" value="InterPro"/>
</dbReference>
<evidence type="ECO:0000256" key="5">
    <source>
        <dbReference type="RuleBase" id="RU362125"/>
    </source>
</evidence>
<feature type="domain" description="Acyl-CoA dehydrogenase/oxidase C-terminal" evidence="6">
    <location>
        <begin position="231"/>
        <end position="364"/>
    </location>
</feature>
<evidence type="ECO:0000313" key="9">
    <source>
        <dbReference type="EMBL" id="KIL45147.1"/>
    </source>
</evidence>
<protein>
    <submittedName>
        <fullName evidence="9">Acyl-CoA dehydrogenase</fullName>
    </submittedName>
</protein>
<dbReference type="InterPro" id="IPR036250">
    <property type="entry name" value="AcylCo_DH-like_C"/>
</dbReference>
<gene>
    <name evidence="9" type="ORF">KP78_26910</name>
</gene>
<keyword evidence="5" id="KW-0560">Oxidoreductase</keyword>
<organism evidence="9 10">
    <name type="scientific">Jeotgalibacillus soli</name>
    <dbReference type="NCBI Taxonomy" id="889306"/>
    <lineage>
        <taxon>Bacteria</taxon>
        <taxon>Bacillati</taxon>
        <taxon>Bacillota</taxon>
        <taxon>Bacilli</taxon>
        <taxon>Bacillales</taxon>
        <taxon>Caryophanaceae</taxon>
        <taxon>Jeotgalibacillus</taxon>
    </lineage>
</organism>
<comment type="caution">
    <text evidence="9">The sequence shown here is derived from an EMBL/GenBank/DDBJ whole genome shotgun (WGS) entry which is preliminary data.</text>
</comment>
<dbReference type="Gene3D" id="1.10.540.10">
    <property type="entry name" value="Acyl-CoA dehydrogenase/oxidase, N-terminal domain"/>
    <property type="match status" value="1"/>
</dbReference>
<dbReference type="AlphaFoldDB" id="A0A0C2V861"/>
<dbReference type="Proteomes" id="UP000031938">
    <property type="component" value="Unassembled WGS sequence"/>
</dbReference>
<comment type="similarity">
    <text evidence="2 5">Belongs to the acyl-CoA dehydrogenase family.</text>
</comment>
<dbReference type="InterPro" id="IPR006091">
    <property type="entry name" value="Acyl-CoA_Oxase/DH_mid-dom"/>
</dbReference>
<dbReference type="InterPro" id="IPR009100">
    <property type="entry name" value="AcylCoA_DH/oxidase_NM_dom_sf"/>
</dbReference>
<dbReference type="Pfam" id="PF02770">
    <property type="entry name" value="Acyl-CoA_dh_M"/>
    <property type="match status" value="1"/>
</dbReference>
<dbReference type="RefSeq" id="WP_200889227.1">
    <property type="nucleotide sequence ID" value="NZ_JXRP01000018.1"/>
</dbReference>
<evidence type="ECO:0000256" key="2">
    <source>
        <dbReference type="ARBA" id="ARBA00009347"/>
    </source>
</evidence>
<dbReference type="Gene3D" id="2.40.110.10">
    <property type="entry name" value="Butyryl-CoA Dehydrogenase, subunit A, domain 2"/>
    <property type="match status" value="1"/>
</dbReference>
<evidence type="ECO:0000259" key="8">
    <source>
        <dbReference type="Pfam" id="PF02771"/>
    </source>
</evidence>
<dbReference type="FunFam" id="1.20.140.10:FF:000012">
    <property type="entry name" value="Acyl-CoA dehydrogenase fadE12"/>
    <property type="match status" value="1"/>
</dbReference>
<evidence type="ECO:0000256" key="4">
    <source>
        <dbReference type="ARBA" id="ARBA00022827"/>
    </source>
</evidence>
<evidence type="ECO:0000259" key="7">
    <source>
        <dbReference type="Pfam" id="PF02770"/>
    </source>
</evidence>
<dbReference type="SUPFAM" id="SSF47203">
    <property type="entry name" value="Acyl-CoA dehydrogenase C-terminal domain-like"/>
    <property type="match status" value="1"/>
</dbReference>
<feature type="domain" description="Acyl-CoA dehydrogenase/oxidase N-terminal" evidence="8">
    <location>
        <begin position="7"/>
        <end position="116"/>
    </location>
</feature>
<evidence type="ECO:0000256" key="3">
    <source>
        <dbReference type="ARBA" id="ARBA00022630"/>
    </source>
</evidence>
<dbReference type="FunFam" id="1.10.540.10:FF:000013">
    <property type="entry name" value="Acyl-CoA dehydrogenase"/>
    <property type="match status" value="1"/>
</dbReference>
<name>A0A0C2V861_9BACL</name>
<evidence type="ECO:0000313" key="10">
    <source>
        <dbReference type="Proteomes" id="UP000031938"/>
    </source>
</evidence>
<keyword evidence="10" id="KW-1185">Reference proteome</keyword>
<sequence length="386" mass="43308">MTVTMKEEVELIRKSVRSLCKKFPEDYWKEVDEKHEYPEKFIKALTEEGWLSVLIPEEYGGAGLGMEEAGVILEEINRSGGNAGAGHAQMYTMGAVLRHGNEDQKNRYLPKIASGELRLQAFGITEPTAGSDTTSIITTAERKGDKYVVNGQKIWTSRARYSDLMLLLARTTPKDKVAKKTDGLSLFILDMNDQKDRITIRDIDTMINHATTEVFFENVEIPVKNLIGEEGKGFRYVLSGMNAERILIASESIGDGLYFVDKSVQYANERVVFDRPIGQNQGVQFPISRAYMEIEAAKLMRDKAAQMFDANENCGAEANMAKYLASEATWKAANSAMDTYGGYGFATEYHIERKFREARLFIIAPVTNNLIVSYVSQHVLGLPRSF</sequence>
<accession>A0A0C2V861</accession>
<evidence type="ECO:0000259" key="6">
    <source>
        <dbReference type="Pfam" id="PF00441"/>
    </source>
</evidence>
<dbReference type="STRING" id="889306.KP78_26910"/>
<dbReference type="GO" id="GO:0050660">
    <property type="term" value="F:flavin adenine dinucleotide binding"/>
    <property type="evidence" value="ECO:0007669"/>
    <property type="project" value="InterPro"/>
</dbReference>
<reference evidence="9 10" key="1">
    <citation type="submission" date="2015-01" db="EMBL/GenBank/DDBJ databases">
        <title>Genome sequencing of Jeotgalibacillus soli.</title>
        <authorList>
            <person name="Goh K.M."/>
            <person name="Chan K.-G."/>
            <person name="Yaakop A.S."/>
            <person name="Ee R."/>
            <person name="Gan H.M."/>
            <person name="Chan C.S."/>
        </authorList>
    </citation>
    <scope>NUCLEOTIDE SEQUENCE [LARGE SCALE GENOMIC DNA]</scope>
    <source>
        <strain evidence="9 10">P9</strain>
    </source>
</reference>
<dbReference type="PANTHER" id="PTHR43884:SF12">
    <property type="entry name" value="ISOVALERYL-COA DEHYDROGENASE, MITOCHONDRIAL-RELATED"/>
    <property type="match status" value="1"/>
</dbReference>